<dbReference type="Proteomes" id="UP001197827">
    <property type="component" value="Unassembled WGS sequence"/>
</dbReference>
<proteinExistence type="predicted"/>
<dbReference type="RefSeq" id="WP_118487007.1">
    <property type="nucleotide sequence ID" value="NZ_JAJDKQ010000028.1"/>
</dbReference>
<gene>
    <name evidence="2" type="ORF">LJD74_11915</name>
</gene>
<evidence type="ECO:0000313" key="3">
    <source>
        <dbReference type="Proteomes" id="UP001197827"/>
    </source>
</evidence>
<evidence type="ECO:0008006" key="4">
    <source>
        <dbReference type="Google" id="ProtNLM"/>
    </source>
</evidence>
<protein>
    <recommendedName>
        <fullName evidence="4">ErpK protein</fullName>
    </recommendedName>
</protein>
<keyword evidence="1" id="KW-0175">Coiled coil</keyword>
<accession>A0AAW4VLX4</accession>
<dbReference type="AlphaFoldDB" id="A0AAW4VLX4"/>
<reference evidence="2" key="1">
    <citation type="submission" date="2021-10" db="EMBL/GenBank/DDBJ databases">
        <title>Collection of gut derived symbiotic bacterial strains cultured from healthy donors.</title>
        <authorList>
            <person name="Lin H."/>
            <person name="Littmann E."/>
            <person name="Kohout C."/>
            <person name="Pamer E.G."/>
        </authorList>
    </citation>
    <scope>NUCLEOTIDE SEQUENCE</scope>
    <source>
        <strain evidence="2">DFI.5.2</strain>
    </source>
</reference>
<comment type="caution">
    <text evidence="2">The sequence shown here is derived from an EMBL/GenBank/DDBJ whole genome shotgun (WGS) entry which is preliminary data.</text>
</comment>
<evidence type="ECO:0000313" key="2">
    <source>
        <dbReference type="EMBL" id="MCB8562693.1"/>
    </source>
</evidence>
<name>A0AAW4VLX4_9FIRM</name>
<dbReference type="EMBL" id="JAJDKQ010000028">
    <property type="protein sequence ID" value="MCB8562693.1"/>
    <property type="molecule type" value="Genomic_DNA"/>
</dbReference>
<feature type="coiled-coil region" evidence="1">
    <location>
        <begin position="2"/>
        <end position="53"/>
    </location>
</feature>
<evidence type="ECO:0000256" key="1">
    <source>
        <dbReference type="SAM" id="Coils"/>
    </source>
</evidence>
<sequence length="64" mass="7811">MLKKILREIQKQEKEKESKMLAKKKLDNEINEHSNKLKQLYSLKNEFEKLENNVDDYFNPKQDD</sequence>
<organism evidence="2 3">
    <name type="scientific">Faecalibacillus intestinalis</name>
    <dbReference type="NCBI Taxonomy" id="1982626"/>
    <lineage>
        <taxon>Bacteria</taxon>
        <taxon>Bacillati</taxon>
        <taxon>Bacillota</taxon>
        <taxon>Erysipelotrichia</taxon>
        <taxon>Erysipelotrichales</taxon>
        <taxon>Coprobacillaceae</taxon>
        <taxon>Faecalibacillus</taxon>
    </lineage>
</organism>